<dbReference type="InterPro" id="IPR054015">
    <property type="entry name" value="ExsA-like_N"/>
</dbReference>
<feature type="domain" description="HTH araC/xylS-type" evidence="4">
    <location>
        <begin position="171"/>
        <end position="269"/>
    </location>
</feature>
<dbReference type="InterPro" id="IPR018060">
    <property type="entry name" value="HTH_AraC"/>
</dbReference>
<dbReference type="STRING" id="477680.SAMN05421788_107345"/>
<evidence type="ECO:0000313" key="5">
    <source>
        <dbReference type="EMBL" id="SIT27907.1"/>
    </source>
</evidence>
<evidence type="ECO:0000313" key="6">
    <source>
        <dbReference type="Proteomes" id="UP000186917"/>
    </source>
</evidence>
<keyword evidence="1" id="KW-0805">Transcription regulation</keyword>
<dbReference type="Pfam" id="PF22200">
    <property type="entry name" value="ExsA_N"/>
    <property type="match status" value="1"/>
</dbReference>
<dbReference type="SUPFAM" id="SSF46689">
    <property type="entry name" value="Homeodomain-like"/>
    <property type="match status" value="1"/>
</dbReference>
<reference evidence="6" key="1">
    <citation type="submission" date="2017-01" db="EMBL/GenBank/DDBJ databases">
        <authorList>
            <person name="Varghese N."/>
            <person name="Submissions S."/>
        </authorList>
    </citation>
    <scope>NUCLEOTIDE SEQUENCE [LARGE SCALE GENOMIC DNA]</scope>
    <source>
        <strain evidence="6">DSM 21054</strain>
    </source>
</reference>
<dbReference type="KEGG" id="fln:FLA_2705"/>
<dbReference type="InterPro" id="IPR009057">
    <property type="entry name" value="Homeodomain-like_sf"/>
</dbReference>
<keyword evidence="2" id="KW-0238">DNA-binding</keyword>
<dbReference type="GO" id="GO:0043565">
    <property type="term" value="F:sequence-specific DNA binding"/>
    <property type="evidence" value="ECO:0007669"/>
    <property type="project" value="InterPro"/>
</dbReference>
<dbReference type="EMBL" id="FTOR01000007">
    <property type="protein sequence ID" value="SIT27907.1"/>
    <property type="molecule type" value="Genomic_DNA"/>
</dbReference>
<accession>A0A173MGR1</accession>
<evidence type="ECO:0000256" key="3">
    <source>
        <dbReference type="ARBA" id="ARBA00023163"/>
    </source>
</evidence>
<dbReference type="Pfam" id="PF12833">
    <property type="entry name" value="HTH_18"/>
    <property type="match status" value="1"/>
</dbReference>
<evidence type="ECO:0000259" key="4">
    <source>
        <dbReference type="PROSITE" id="PS01124"/>
    </source>
</evidence>
<dbReference type="SMART" id="SM00342">
    <property type="entry name" value="HTH_ARAC"/>
    <property type="match status" value="1"/>
</dbReference>
<dbReference type="PROSITE" id="PS01124">
    <property type="entry name" value="HTH_ARAC_FAMILY_2"/>
    <property type="match status" value="1"/>
</dbReference>
<sequence length="269" mass="31265">MAKREFNSNAEIVFTCGEAFHYKGEMMVEEHCLVRVLSGELKVIHADKTYVFGAGETHLFPRNQLATLVKYEKEGLPYKAIVVKLSNTDLKDYYALHPFKPTIALSGKIARFGKSPLLDSFFQSLLPYFELSNKLPENLSKLKITEAITILRTLDKHVDEVLADFSEPGKAELTAFMERNYMFNMPMEKFSYLTGRSITTFKRDFKKAFHTTPQKWLIQKRLELAHHLLKEQRRKPVDIYYETGFENLSHFSFAFKKHFGYAPTQIENK</sequence>
<keyword evidence="6" id="KW-1185">Reference proteome</keyword>
<dbReference type="Proteomes" id="UP000186917">
    <property type="component" value="Unassembled WGS sequence"/>
</dbReference>
<evidence type="ECO:0000256" key="2">
    <source>
        <dbReference type="ARBA" id="ARBA00023125"/>
    </source>
</evidence>
<dbReference type="PANTHER" id="PTHR46796">
    <property type="entry name" value="HTH-TYPE TRANSCRIPTIONAL ACTIVATOR RHAS-RELATED"/>
    <property type="match status" value="1"/>
</dbReference>
<evidence type="ECO:0000256" key="1">
    <source>
        <dbReference type="ARBA" id="ARBA00023015"/>
    </source>
</evidence>
<name>A0A173MGR1_9BACT</name>
<dbReference type="Gene3D" id="1.10.10.60">
    <property type="entry name" value="Homeodomain-like"/>
    <property type="match status" value="1"/>
</dbReference>
<organism evidence="5 6">
    <name type="scientific">Filimonas lacunae</name>
    <dbReference type="NCBI Taxonomy" id="477680"/>
    <lineage>
        <taxon>Bacteria</taxon>
        <taxon>Pseudomonadati</taxon>
        <taxon>Bacteroidota</taxon>
        <taxon>Chitinophagia</taxon>
        <taxon>Chitinophagales</taxon>
        <taxon>Chitinophagaceae</taxon>
        <taxon>Filimonas</taxon>
    </lineage>
</organism>
<gene>
    <name evidence="5" type="ORF">SAMN05421788_107345</name>
</gene>
<keyword evidence="3" id="KW-0804">Transcription</keyword>
<dbReference type="AlphaFoldDB" id="A0A173MGR1"/>
<dbReference type="OrthoDB" id="4480133at2"/>
<dbReference type="InterPro" id="IPR050204">
    <property type="entry name" value="AraC_XylS_family_regulators"/>
</dbReference>
<dbReference type="RefSeq" id="WP_076380997.1">
    <property type="nucleotide sequence ID" value="NZ_AP017422.1"/>
</dbReference>
<protein>
    <submittedName>
        <fullName evidence="5">Helix-turn-helix domain-containing protein</fullName>
    </submittedName>
</protein>
<dbReference type="GO" id="GO:0003700">
    <property type="term" value="F:DNA-binding transcription factor activity"/>
    <property type="evidence" value="ECO:0007669"/>
    <property type="project" value="InterPro"/>
</dbReference>
<proteinExistence type="predicted"/>